<dbReference type="Pfam" id="PF04185">
    <property type="entry name" value="Phosphoesterase"/>
    <property type="match status" value="1"/>
</dbReference>
<protein>
    <submittedName>
        <fullName evidence="2">Phosphoesterase</fullName>
    </submittedName>
</protein>
<evidence type="ECO:0000313" key="3">
    <source>
        <dbReference type="Proteomes" id="UP000622890"/>
    </source>
</evidence>
<dbReference type="Proteomes" id="UP000622890">
    <property type="component" value="Unassembled WGS sequence"/>
</dbReference>
<dbReference type="InterPro" id="IPR007312">
    <property type="entry name" value="Phosphoesterase"/>
</dbReference>
<dbReference type="InterPro" id="IPR017850">
    <property type="entry name" value="Alkaline_phosphatase_core_sf"/>
</dbReference>
<comment type="caution">
    <text evidence="2">The sequence shown here is derived from an EMBL/GenBank/DDBJ whole genome shotgun (WGS) entry which is preliminary data.</text>
</comment>
<proteinExistence type="predicted"/>
<accession>A0A934SYB1</accession>
<dbReference type="GO" id="GO:0016788">
    <property type="term" value="F:hydrolase activity, acting on ester bonds"/>
    <property type="evidence" value="ECO:0007669"/>
    <property type="project" value="InterPro"/>
</dbReference>
<evidence type="ECO:0000313" key="2">
    <source>
        <dbReference type="EMBL" id="MBK4737271.1"/>
    </source>
</evidence>
<name>A0A934SYB1_9BURK</name>
<sequence>MPAFCKARRAILAAIITAIFCWLYLPMSAVAAGTPRHVFVVMLENENYAATFGPNSATPYLAQTLPSQGALLTQYYGIGHNSLTNYIALTSGQAPNPQTQGDCQIYSDWQGGTQLDANGQLFLGSGCVLPTTALSIANQMQAAGISWKAYTEDMGNDLNRDGSSTCAHPVLNTQDSTQKASATDSYAARHNPFMYYHAVIDDVIDCNAKVVNLKQLDADLASAATTPAFSLIIPNLCNDGHDQPCADGRPGGLPQVDSFLRDIVPKITGSAAFKKDGLLLILFDEASTQDASACCNEIPGPLSPLPGIVGMGGGRIGAVLLSPFIKPGTISDVPYNHYSTLRSVEDFFHLPYLGFAGAAGMQSFGSDVFSQR</sequence>
<gene>
    <name evidence="2" type="ORF">JJB74_21835</name>
</gene>
<keyword evidence="1" id="KW-0378">Hydrolase</keyword>
<dbReference type="Gene3D" id="3.40.720.10">
    <property type="entry name" value="Alkaline Phosphatase, subunit A"/>
    <property type="match status" value="1"/>
</dbReference>
<dbReference type="PANTHER" id="PTHR31956:SF8">
    <property type="entry name" value="ACID PHOSPHATASE PHOA (AFU_ORTHOLOGUE AFUA_1G03570)"/>
    <property type="match status" value="1"/>
</dbReference>
<evidence type="ECO:0000256" key="1">
    <source>
        <dbReference type="ARBA" id="ARBA00022801"/>
    </source>
</evidence>
<dbReference type="EMBL" id="JAEPBG010000011">
    <property type="protein sequence ID" value="MBK4737271.1"/>
    <property type="molecule type" value="Genomic_DNA"/>
</dbReference>
<reference evidence="2" key="1">
    <citation type="submission" date="2021-01" db="EMBL/GenBank/DDBJ databases">
        <title>Genome sequence of strain Noviherbaspirillum sp. DKR-6.</title>
        <authorList>
            <person name="Chaudhary D.K."/>
        </authorList>
    </citation>
    <scope>NUCLEOTIDE SEQUENCE</scope>
    <source>
        <strain evidence="2">DKR-6</strain>
    </source>
</reference>
<keyword evidence="3" id="KW-1185">Reference proteome</keyword>
<dbReference type="AlphaFoldDB" id="A0A934SYB1"/>
<dbReference type="GO" id="GO:0009395">
    <property type="term" value="P:phospholipid catabolic process"/>
    <property type="evidence" value="ECO:0007669"/>
    <property type="project" value="TreeGrafter"/>
</dbReference>
<dbReference type="PANTHER" id="PTHR31956">
    <property type="entry name" value="NON-SPECIFIC PHOSPHOLIPASE C4-RELATED"/>
    <property type="match status" value="1"/>
</dbReference>
<organism evidence="2 3">
    <name type="scientific">Noviherbaspirillum pedocola</name>
    <dbReference type="NCBI Taxonomy" id="2801341"/>
    <lineage>
        <taxon>Bacteria</taxon>
        <taxon>Pseudomonadati</taxon>
        <taxon>Pseudomonadota</taxon>
        <taxon>Betaproteobacteria</taxon>
        <taxon>Burkholderiales</taxon>
        <taxon>Oxalobacteraceae</taxon>
        <taxon>Noviherbaspirillum</taxon>
    </lineage>
</organism>